<feature type="region of interest" description="Disordered" evidence="6">
    <location>
        <begin position="25"/>
        <end position="62"/>
    </location>
</feature>
<reference evidence="7" key="1">
    <citation type="submission" date="2021-05" db="EMBL/GenBank/DDBJ databases">
        <title>Comparative genomics of three Colletotrichum scovillei strains and genetic complementation revealed genes involved fungal growth and virulence on chili pepper.</title>
        <authorList>
            <person name="Hsieh D.-K."/>
            <person name="Chuang S.-C."/>
            <person name="Chen C.-Y."/>
            <person name="Chao Y.-T."/>
            <person name="Lu M.-Y.J."/>
            <person name="Lee M.-H."/>
            <person name="Shih M.-C."/>
        </authorList>
    </citation>
    <scope>NUCLEOTIDE SEQUENCE</scope>
    <source>
        <strain evidence="7">Coll-153</strain>
    </source>
</reference>
<feature type="compositionally biased region" description="Low complexity" evidence="6">
    <location>
        <begin position="264"/>
        <end position="275"/>
    </location>
</feature>
<accession>A0A9P7UE35</accession>
<comment type="similarity">
    <text evidence="5">Belongs to the 2H phosphoesterase superfamily. USB1 family.</text>
</comment>
<dbReference type="PANTHER" id="PTHR13522">
    <property type="entry name" value="U6 SNRNA PHOSPHODIESTERASE 1"/>
    <property type="match status" value="1"/>
</dbReference>
<keyword evidence="4 5" id="KW-0539">Nucleus</keyword>
<feature type="active site" description="Proton donor/acceptor" evidence="5">
    <location>
        <position position="521"/>
    </location>
</feature>
<feature type="active site" description="Proton donor/acceptor" evidence="5">
    <location>
        <position position="412"/>
    </location>
</feature>
<evidence type="ECO:0000256" key="4">
    <source>
        <dbReference type="ARBA" id="ARBA00023242"/>
    </source>
</evidence>
<evidence type="ECO:0000256" key="6">
    <source>
        <dbReference type="SAM" id="MobiDB-lite"/>
    </source>
</evidence>
<dbReference type="GO" id="GO:1990838">
    <property type="term" value="F:poly(U)-specific exoribonuclease activity, producing 3' uridine cyclic phosphate ends"/>
    <property type="evidence" value="ECO:0007669"/>
    <property type="project" value="UniProtKB-UniRule"/>
</dbReference>
<evidence type="ECO:0000256" key="1">
    <source>
        <dbReference type="ARBA" id="ARBA00022722"/>
    </source>
</evidence>
<dbReference type="Pfam" id="PF09749">
    <property type="entry name" value="HVSL"/>
    <property type="match status" value="1"/>
</dbReference>
<evidence type="ECO:0000313" key="7">
    <source>
        <dbReference type="EMBL" id="KAG7044712.1"/>
    </source>
</evidence>
<name>A0A9P7UE35_9PEZI</name>
<organism evidence="7 8">
    <name type="scientific">Colletotrichum scovillei</name>
    <dbReference type="NCBI Taxonomy" id="1209932"/>
    <lineage>
        <taxon>Eukaryota</taxon>
        <taxon>Fungi</taxon>
        <taxon>Dikarya</taxon>
        <taxon>Ascomycota</taxon>
        <taxon>Pezizomycotina</taxon>
        <taxon>Sordariomycetes</taxon>
        <taxon>Hypocreomycetidae</taxon>
        <taxon>Glomerellales</taxon>
        <taxon>Glomerellaceae</taxon>
        <taxon>Colletotrichum</taxon>
        <taxon>Colletotrichum acutatum species complex</taxon>
    </lineage>
</organism>
<comment type="caution">
    <text evidence="7">The sequence shown here is derived from an EMBL/GenBank/DDBJ whole genome shotgun (WGS) entry which is preliminary data.</text>
</comment>
<dbReference type="InterPro" id="IPR027521">
    <property type="entry name" value="Usb1"/>
</dbReference>
<keyword evidence="8" id="KW-1185">Reference proteome</keyword>
<evidence type="ECO:0000256" key="2">
    <source>
        <dbReference type="ARBA" id="ARBA00022801"/>
    </source>
</evidence>
<feature type="compositionally biased region" description="Polar residues" evidence="6">
    <location>
        <begin position="308"/>
        <end position="320"/>
    </location>
</feature>
<dbReference type="GO" id="GO:0005634">
    <property type="term" value="C:nucleus"/>
    <property type="evidence" value="ECO:0007669"/>
    <property type="project" value="UniProtKB-SubCell"/>
</dbReference>
<dbReference type="GO" id="GO:0016829">
    <property type="term" value="F:lyase activity"/>
    <property type="evidence" value="ECO:0007669"/>
    <property type="project" value="UniProtKB-KW"/>
</dbReference>
<feature type="compositionally biased region" description="Polar residues" evidence="6">
    <location>
        <begin position="29"/>
        <end position="38"/>
    </location>
</feature>
<comment type="subcellular location">
    <subcellularLocation>
        <location evidence="5">Nucleus</location>
    </subcellularLocation>
</comment>
<dbReference type="EMBL" id="JAESDN010000010">
    <property type="protein sequence ID" value="KAG7044712.1"/>
    <property type="molecule type" value="Genomic_DNA"/>
</dbReference>
<keyword evidence="3" id="KW-0456">Lyase</keyword>
<dbReference type="Proteomes" id="UP000699042">
    <property type="component" value="Unassembled WGS sequence"/>
</dbReference>
<keyword evidence="1 5" id="KW-0540">Nuclease</keyword>
<dbReference type="AlphaFoldDB" id="A0A9P7UE35"/>
<dbReference type="HAMAP" id="MF_03040">
    <property type="entry name" value="USB1"/>
    <property type="match status" value="1"/>
</dbReference>
<dbReference type="Gene3D" id="3.90.1140.10">
    <property type="entry name" value="Cyclic phosphodiesterase"/>
    <property type="match status" value="1"/>
</dbReference>
<dbReference type="EC" id="3.1.4.-" evidence="5"/>
<evidence type="ECO:0000313" key="8">
    <source>
        <dbReference type="Proteomes" id="UP000699042"/>
    </source>
</evidence>
<comment type="function">
    <text evidence="5">Phosphodiesterase responsible for the U6 snRNA 3' end processing. Acts as an exoribonuclease (RNase) responsible for trimming the poly(U) tract of the last nucleotides in the pre-U6 snRNA molecule, leading to the formation of mature U6 snRNA.</text>
</comment>
<evidence type="ECO:0000256" key="3">
    <source>
        <dbReference type="ARBA" id="ARBA00023239"/>
    </source>
</evidence>
<gene>
    <name evidence="5" type="primary">USB1</name>
    <name evidence="7" type="ORF">JMJ77_004174</name>
</gene>
<proteinExistence type="inferred from homology"/>
<sequence>MPLENVPSTLLLVLRKNRVGLRGHLDVNGTDTGTQYEQRNGDATEPPWPKRPRTLHPPPLLPLCKHSTRKELAAYSDRITGAYGKGPVHVPSPLLSGQCLLAIPGGNTSPNRARPSPPATKGNELKITVIGISLQAKRKTEKWGSHLRNLMPNSWQQEKPFGSPDARYQWVERRCSALRASAHLDRDLATKLRPHCASQHRQPAATVPPFPITIRRFQATRCWIKTCSMPIGSITSNTYHKDLLSGLLLVGPWHPAMALVDYSSSDSASEAGSPPAKRRKEDTNGSVLAGPALGTGAGGQKGTRHNPPASSTTKETNAGTLTLPPLPAEFHDLYASTVRNATADNPALHQGRKRTIPHIVGNWPSHVYVEWHPSADQHSLLTALLDEIAPLLGTRELTSLLTSDLKAPLPLHISLSRPLSLTTTQKDAFLSALTSSLSSATGEFSLSPRGLGFFKSPDSDRAFLVLRVACPAASSQSDTSTTGSNPQLRTLLNKCNGVAVRFDHPPLYQAHATELVDDAFHVSIGWAFGLPGEDECLRTYGLLKTPRFRGIRRWQIDVSGVKAKIGNVVTHIPLNNSSKKRRNSITEDGVYE</sequence>
<protein>
    <recommendedName>
        <fullName evidence="5">U6 snRNA phosphodiesterase</fullName>
        <ecNumber evidence="5">3.1.4.-</ecNumber>
    </recommendedName>
</protein>
<feature type="region of interest" description="Disordered" evidence="6">
    <location>
        <begin position="264"/>
        <end position="321"/>
    </location>
</feature>
<dbReference type="GO" id="GO:0034477">
    <property type="term" value="P:U6 snRNA 3'-end processing"/>
    <property type="evidence" value="ECO:0007669"/>
    <property type="project" value="UniProtKB-UniRule"/>
</dbReference>
<evidence type="ECO:0000256" key="5">
    <source>
        <dbReference type="HAMAP-Rule" id="MF_03040"/>
    </source>
</evidence>
<keyword evidence="2 5" id="KW-0378">Hydrolase</keyword>
<dbReference type="PANTHER" id="PTHR13522:SF3">
    <property type="entry name" value="U6 SNRNA PHOSPHODIESTERASE 1"/>
    <property type="match status" value="1"/>
</dbReference>